<dbReference type="InterPro" id="IPR051466">
    <property type="entry name" value="D-amino_acid_metab_enzyme"/>
</dbReference>
<dbReference type="GO" id="GO:0008721">
    <property type="term" value="F:D-serine ammonia-lyase activity"/>
    <property type="evidence" value="ECO:0007669"/>
    <property type="project" value="TreeGrafter"/>
</dbReference>
<dbReference type="SUPFAM" id="SSF51419">
    <property type="entry name" value="PLP-binding barrel"/>
    <property type="match status" value="1"/>
</dbReference>
<dbReference type="InterPro" id="IPR029066">
    <property type="entry name" value="PLP-binding_barrel"/>
</dbReference>
<dbReference type="PANTHER" id="PTHR28004">
    <property type="entry name" value="ZGC:162816-RELATED"/>
    <property type="match status" value="1"/>
</dbReference>
<organism evidence="2 3">
    <name type="scientific">Mycobacterium kansasii</name>
    <dbReference type="NCBI Taxonomy" id="1768"/>
    <lineage>
        <taxon>Bacteria</taxon>
        <taxon>Bacillati</taxon>
        <taxon>Actinomycetota</taxon>
        <taxon>Actinomycetes</taxon>
        <taxon>Mycobacteriales</taxon>
        <taxon>Mycobacteriaceae</taxon>
        <taxon>Mycobacterium</taxon>
    </lineage>
</organism>
<dbReference type="Proteomes" id="UP000516380">
    <property type="component" value="Chromosome"/>
</dbReference>
<evidence type="ECO:0000256" key="1">
    <source>
        <dbReference type="SAM" id="MobiDB-lite"/>
    </source>
</evidence>
<dbReference type="EMBL" id="AP023343">
    <property type="protein sequence ID" value="BCI88386.1"/>
    <property type="molecule type" value="Genomic_DNA"/>
</dbReference>
<accession>A0A7G1IBE9</accession>
<feature type="compositionally biased region" description="Low complexity" evidence="1">
    <location>
        <begin position="492"/>
        <end position="515"/>
    </location>
</feature>
<reference evidence="2 3" key="1">
    <citation type="submission" date="2020-07" db="EMBL/GenBank/DDBJ databases">
        <title>Mycobacterium kansasii (former subtype) with zoonotic potential isolated from diseased indoor pet cat, Japan.</title>
        <authorList>
            <person name="Fukano H."/>
            <person name="Terazono T."/>
            <person name="Hoshino Y."/>
        </authorList>
    </citation>
    <scope>NUCLEOTIDE SEQUENCE [LARGE SCALE GENOMIC DNA]</scope>
    <source>
        <strain evidence="2 3">Kuro-I</strain>
    </source>
</reference>
<dbReference type="GO" id="GO:0036088">
    <property type="term" value="P:D-serine catabolic process"/>
    <property type="evidence" value="ECO:0007669"/>
    <property type="project" value="TreeGrafter"/>
</dbReference>
<dbReference type="AlphaFoldDB" id="A0A7G1IBE9"/>
<gene>
    <name evidence="2" type="ORF">NIIDMKKI_35920</name>
</gene>
<dbReference type="PANTHER" id="PTHR28004:SF2">
    <property type="entry name" value="D-SERINE DEHYDRATASE"/>
    <property type="match status" value="1"/>
</dbReference>
<dbReference type="Gene3D" id="3.20.20.10">
    <property type="entry name" value="Alanine racemase"/>
    <property type="match status" value="1"/>
</dbReference>
<feature type="compositionally biased region" description="Low complexity" evidence="1">
    <location>
        <begin position="532"/>
        <end position="542"/>
    </location>
</feature>
<feature type="region of interest" description="Disordered" evidence="1">
    <location>
        <begin position="461"/>
        <end position="542"/>
    </location>
</feature>
<evidence type="ECO:0000313" key="2">
    <source>
        <dbReference type="EMBL" id="BCI88386.1"/>
    </source>
</evidence>
<evidence type="ECO:0000313" key="3">
    <source>
        <dbReference type="Proteomes" id="UP000516380"/>
    </source>
</evidence>
<sequence length="542" mass="57711">MTFTLAETLWLADHGFDNLLLAYPTTDRAALPQLGELTAEDPERAPIVMVDSVEHLDLIESATAQPVRLCLDLDAGYWRAGGRVKIGPKRSPLHTPEQIRALAVEIARRPSLTLVALMSYEGHIAGFGDNVAGKSAQNAAVRWMQRRSFAELRERRARAVELLRDVADIKIVNAGGTGDLQLVAQEPAITEATAGSGFYAPTLFDSYSTFTLRPAAIFALPVCRRPAGDTVTALGGGYLASGVGAKDRMPTPTCRAGSNWTRWKAPVRSRRHCRARRPGDCRSATRCISGTPRPASCVSASIGCIWFGARRSSTPSRPTGVRVALFSNDGMVRLPAVRQGAAMTAITALPTELATMREVIETLAPIERGAGDPGEQEAAAKIVEYLRAAGAQNARIEEEQFYDGYPQLHAKLSAVGVGAAIAGLISRRLRVLAGLAGLGAGLAIADDCSNGVRVVRKKLQSPERHGMSWPKPATPPASGRSWCALITTPHTAASSSNPAISGSSSSDSRGSSSASTPHCRTGGRRSWRRRWPAPARCGAAAR</sequence>
<proteinExistence type="predicted"/>
<name>A0A7G1IBE9_MYCKA</name>
<feature type="compositionally biased region" description="Basic residues" evidence="1">
    <location>
        <begin position="521"/>
        <end position="531"/>
    </location>
</feature>
<keyword evidence="3" id="KW-1185">Reference proteome</keyword>
<protein>
    <submittedName>
        <fullName evidence="2">Uncharacterized protein</fullName>
    </submittedName>
</protein>